<keyword evidence="2" id="KW-1185">Reference proteome</keyword>
<accession>A0A7X2ITF5</accession>
<gene>
    <name evidence="1" type="ORF">GJ700_28760</name>
</gene>
<dbReference type="EMBL" id="WKJJ01000023">
    <property type="protein sequence ID" value="MRV75714.1"/>
    <property type="molecule type" value="Genomic_DNA"/>
</dbReference>
<dbReference type="AlphaFoldDB" id="A0A7X2ITF5"/>
<organism evidence="1 2">
    <name type="scientific">Pseudoduganella rivuli</name>
    <dbReference type="NCBI Taxonomy" id="2666085"/>
    <lineage>
        <taxon>Bacteria</taxon>
        <taxon>Pseudomonadati</taxon>
        <taxon>Pseudomonadota</taxon>
        <taxon>Betaproteobacteria</taxon>
        <taxon>Burkholderiales</taxon>
        <taxon>Oxalobacteraceae</taxon>
        <taxon>Telluria group</taxon>
        <taxon>Pseudoduganella</taxon>
    </lineage>
</organism>
<comment type="caution">
    <text evidence="1">The sequence shown here is derived from an EMBL/GenBank/DDBJ whole genome shotgun (WGS) entry which is preliminary data.</text>
</comment>
<dbReference type="Proteomes" id="UP000446768">
    <property type="component" value="Unassembled WGS sequence"/>
</dbReference>
<evidence type="ECO:0000313" key="1">
    <source>
        <dbReference type="EMBL" id="MRV75714.1"/>
    </source>
</evidence>
<sequence>MKSRAEIKKAHEDAVLRAGLTEHNRLHALKLEVISRPEPPDAILSDGSMITWMEVTAAFFSNEWAKDLSSYNSIKGHIPMESGLYMGMDKQFAVNFCDLLQQKAGKVSYQPLLKRYGPGILVVSLESPWLDAGTIDEIEEEWTGRGRPAISKTFAHVYLRHRAGGGDIVRLWNCD</sequence>
<dbReference type="RefSeq" id="WP_154380529.1">
    <property type="nucleotide sequence ID" value="NZ_WKJJ01000023.1"/>
</dbReference>
<reference evidence="1 2" key="1">
    <citation type="submission" date="2019-11" db="EMBL/GenBank/DDBJ databases">
        <title>Novel species isolated from a subtropical stream in China.</title>
        <authorList>
            <person name="Lu H."/>
        </authorList>
    </citation>
    <scope>NUCLEOTIDE SEQUENCE [LARGE SCALE GENOMIC DNA]</scope>
    <source>
        <strain evidence="1 2">FT92W</strain>
    </source>
</reference>
<protein>
    <submittedName>
        <fullName evidence="1">Uncharacterized protein</fullName>
    </submittedName>
</protein>
<proteinExistence type="predicted"/>
<name>A0A7X2ITF5_9BURK</name>
<evidence type="ECO:0000313" key="2">
    <source>
        <dbReference type="Proteomes" id="UP000446768"/>
    </source>
</evidence>